<evidence type="ECO:0000313" key="1">
    <source>
        <dbReference type="EMBL" id="MCI47741.1"/>
    </source>
</evidence>
<protein>
    <recommendedName>
        <fullName evidence="3">Cysteine-rich receptor-like protein kinase</fullName>
    </recommendedName>
</protein>
<sequence>MLRRCEDKWLVKAAVWDCDSFKSSGPDGIYFGFIKDFWPEVQ</sequence>
<accession>A0A392SFS0</accession>
<evidence type="ECO:0008006" key="3">
    <source>
        <dbReference type="Google" id="ProtNLM"/>
    </source>
</evidence>
<dbReference type="AlphaFoldDB" id="A0A392SFS0"/>
<organism evidence="1 2">
    <name type="scientific">Trifolium medium</name>
    <dbReference type="NCBI Taxonomy" id="97028"/>
    <lineage>
        <taxon>Eukaryota</taxon>
        <taxon>Viridiplantae</taxon>
        <taxon>Streptophyta</taxon>
        <taxon>Embryophyta</taxon>
        <taxon>Tracheophyta</taxon>
        <taxon>Spermatophyta</taxon>
        <taxon>Magnoliopsida</taxon>
        <taxon>eudicotyledons</taxon>
        <taxon>Gunneridae</taxon>
        <taxon>Pentapetalae</taxon>
        <taxon>rosids</taxon>
        <taxon>fabids</taxon>
        <taxon>Fabales</taxon>
        <taxon>Fabaceae</taxon>
        <taxon>Papilionoideae</taxon>
        <taxon>50 kb inversion clade</taxon>
        <taxon>NPAAA clade</taxon>
        <taxon>Hologalegina</taxon>
        <taxon>IRL clade</taxon>
        <taxon>Trifolieae</taxon>
        <taxon>Trifolium</taxon>
    </lineage>
</organism>
<name>A0A392SFS0_9FABA</name>
<feature type="non-terminal residue" evidence="1">
    <location>
        <position position="42"/>
    </location>
</feature>
<reference evidence="1 2" key="1">
    <citation type="journal article" date="2018" name="Front. Plant Sci.">
        <title>Red Clover (Trifolium pratense) and Zigzag Clover (T. medium) - A Picture of Genomic Similarities and Differences.</title>
        <authorList>
            <person name="Dluhosova J."/>
            <person name="Istvanek J."/>
            <person name="Nedelnik J."/>
            <person name="Repkova J."/>
        </authorList>
    </citation>
    <scope>NUCLEOTIDE SEQUENCE [LARGE SCALE GENOMIC DNA]</scope>
    <source>
        <strain evidence="2">cv. 10/8</strain>
        <tissue evidence="1">Leaf</tissue>
    </source>
</reference>
<comment type="caution">
    <text evidence="1">The sequence shown here is derived from an EMBL/GenBank/DDBJ whole genome shotgun (WGS) entry which is preliminary data.</text>
</comment>
<proteinExistence type="predicted"/>
<dbReference type="Proteomes" id="UP000265520">
    <property type="component" value="Unassembled WGS sequence"/>
</dbReference>
<keyword evidence="2" id="KW-1185">Reference proteome</keyword>
<evidence type="ECO:0000313" key="2">
    <source>
        <dbReference type="Proteomes" id="UP000265520"/>
    </source>
</evidence>
<dbReference type="EMBL" id="LXQA010376415">
    <property type="protein sequence ID" value="MCI47741.1"/>
    <property type="molecule type" value="Genomic_DNA"/>
</dbReference>